<dbReference type="Gene3D" id="1.10.443.10">
    <property type="entry name" value="Intergrase catalytic core"/>
    <property type="match status" value="1"/>
</dbReference>
<evidence type="ECO:0000313" key="5">
    <source>
        <dbReference type="EMBL" id="QEH32122.1"/>
    </source>
</evidence>
<dbReference type="InterPro" id="IPR002104">
    <property type="entry name" value="Integrase_catalytic"/>
</dbReference>
<organism evidence="5 6">
    <name type="scientific">Aquisphaera giovannonii</name>
    <dbReference type="NCBI Taxonomy" id="406548"/>
    <lineage>
        <taxon>Bacteria</taxon>
        <taxon>Pseudomonadati</taxon>
        <taxon>Planctomycetota</taxon>
        <taxon>Planctomycetia</taxon>
        <taxon>Isosphaerales</taxon>
        <taxon>Isosphaeraceae</taxon>
        <taxon>Aquisphaera</taxon>
    </lineage>
</organism>
<reference evidence="5 6" key="1">
    <citation type="submission" date="2019-08" db="EMBL/GenBank/DDBJ databases">
        <title>Deep-cultivation of Planctomycetes and their phenomic and genomic characterization uncovers novel biology.</title>
        <authorList>
            <person name="Wiegand S."/>
            <person name="Jogler M."/>
            <person name="Boedeker C."/>
            <person name="Pinto D."/>
            <person name="Vollmers J."/>
            <person name="Rivas-Marin E."/>
            <person name="Kohn T."/>
            <person name="Peeters S.H."/>
            <person name="Heuer A."/>
            <person name="Rast P."/>
            <person name="Oberbeckmann S."/>
            <person name="Bunk B."/>
            <person name="Jeske O."/>
            <person name="Meyerdierks A."/>
            <person name="Storesund J.E."/>
            <person name="Kallscheuer N."/>
            <person name="Luecker S."/>
            <person name="Lage O.M."/>
            <person name="Pohl T."/>
            <person name="Merkel B.J."/>
            <person name="Hornburger P."/>
            <person name="Mueller R.-W."/>
            <person name="Bruemmer F."/>
            <person name="Labrenz M."/>
            <person name="Spormann A.M."/>
            <person name="Op den Camp H."/>
            <person name="Overmann J."/>
            <person name="Amann R."/>
            <person name="Jetten M.S.M."/>
            <person name="Mascher T."/>
            <person name="Medema M.H."/>
            <person name="Devos D.P."/>
            <person name="Kaster A.-K."/>
            <person name="Ovreas L."/>
            <person name="Rohde M."/>
            <person name="Galperin M.Y."/>
            <person name="Jogler C."/>
        </authorList>
    </citation>
    <scope>NUCLEOTIDE SEQUENCE [LARGE SCALE GENOMIC DNA]</scope>
    <source>
        <strain evidence="5 6">OJF2</strain>
    </source>
</reference>
<accession>A0A5B9VV62</accession>
<dbReference type="AlphaFoldDB" id="A0A5B9VV62"/>
<dbReference type="Pfam" id="PF00589">
    <property type="entry name" value="Phage_integrase"/>
    <property type="match status" value="1"/>
</dbReference>
<evidence type="ECO:0000256" key="2">
    <source>
        <dbReference type="ARBA" id="ARBA00023125"/>
    </source>
</evidence>
<dbReference type="PANTHER" id="PTHR30349:SF41">
    <property type="entry name" value="INTEGRASE_RECOMBINASE PROTEIN MJ0367-RELATED"/>
    <property type="match status" value="1"/>
</dbReference>
<dbReference type="GO" id="GO:0003677">
    <property type="term" value="F:DNA binding"/>
    <property type="evidence" value="ECO:0007669"/>
    <property type="project" value="UniProtKB-KW"/>
</dbReference>
<dbReference type="Proteomes" id="UP000324233">
    <property type="component" value="Chromosome"/>
</dbReference>
<protein>
    <submittedName>
        <fullName evidence="5">Site-specific tyrosine recombinase XerC</fullName>
    </submittedName>
</protein>
<dbReference type="SUPFAM" id="SSF56349">
    <property type="entry name" value="DNA breaking-rejoining enzymes"/>
    <property type="match status" value="1"/>
</dbReference>
<dbReference type="Gene3D" id="1.10.150.130">
    <property type="match status" value="1"/>
</dbReference>
<dbReference type="KEGG" id="agv:OJF2_05910"/>
<evidence type="ECO:0000256" key="1">
    <source>
        <dbReference type="ARBA" id="ARBA00008857"/>
    </source>
</evidence>
<proteinExistence type="inferred from homology"/>
<keyword evidence="3" id="KW-0233">DNA recombination</keyword>
<dbReference type="PANTHER" id="PTHR30349">
    <property type="entry name" value="PHAGE INTEGRASE-RELATED"/>
    <property type="match status" value="1"/>
</dbReference>
<dbReference type="InterPro" id="IPR010998">
    <property type="entry name" value="Integrase_recombinase_N"/>
</dbReference>
<keyword evidence="6" id="KW-1185">Reference proteome</keyword>
<dbReference type="EMBL" id="CP042997">
    <property type="protein sequence ID" value="QEH32122.1"/>
    <property type="molecule type" value="Genomic_DNA"/>
</dbReference>
<keyword evidence="2" id="KW-0238">DNA-binding</keyword>
<dbReference type="InterPro" id="IPR011010">
    <property type="entry name" value="DNA_brk_join_enz"/>
</dbReference>
<dbReference type="InterPro" id="IPR050090">
    <property type="entry name" value="Tyrosine_recombinase_XerCD"/>
</dbReference>
<name>A0A5B9VV62_9BACT</name>
<comment type="similarity">
    <text evidence="1">Belongs to the 'phage' integrase family.</text>
</comment>
<evidence type="ECO:0000313" key="6">
    <source>
        <dbReference type="Proteomes" id="UP000324233"/>
    </source>
</evidence>
<dbReference type="RefSeq" id="WP_168221575.1">
    <property type="nucleotide sequence ID" value="NZ_CP042997.1"/>
</dbReference>
<dbReference type="PROSITE" id="PS51898">
    <property type="entry name" value="TYR_RECOMBINASE"/>
    <property type="match status" value="1"/>
</dbReference>
<evidence type="ECO:0000259" key="4">
    <source>
        <dbReference type="PROSITE" id="PS51898"/>
    </source>
</evidence>
<dbReference type="GO" id="GO:0015074">
    <property type="term" value="P:DNA integration"/>
    <property type="evidence" value="ECO:0007669"/>
    <property type="project" value="InterPro"/>
</dbReference>
<evidence type="ECO:0000256" key="3">
    <source>
        <dbReference type="ARBA" id="ARBA00023172"/>
    </source>
</evidence>
<gene>
    <name evidence="5" type="ORF">OJF2_05910</name>
</gene>
<dbReference type="InterPro" id="IPR013762">
    <property type="entry name" value="Integrase-like_cat_sf"/>
</dbReference>
<feature type="domain" description="Tyr recombinase" evidence="4">
    <location>
        <begin position="146"/>
        <end position="322"/>
    </location>
</feature>
<dbReference type="GO" id="GO:0006310">
    <property type="term" value="P:DNA recombination"/>
    <property type="evidence" value="ECO:0007669"/>
    <property type="project" value="UniProtKB-KW"/>
</dbReference>
<sequence>MRTSSKPWYWKAKDAWYVQIDRKQVMLAKGKAKKAEAKRRWHELMSEGLPRDAPFQLCIDRYLTRIGPPTHRSRKVVLDAFARHVGKVPASRLTKRHVETFIKPNWSPSTTRSAIKTILACLNRAVKDGLLDANPVKDVEKPAWERREHIMTPEELQRLLAAAREPFRTLLIAMAETGCRPQEICGVRVENCLPDQGMWLVENKTRNQTGLKMRPIYLTAKLVELTRGLMAGRTEGHLFLNRYGKPWRTDTLRCRFKRLREKLGLGRGVLPYGTRHRFASDAINGQRLDSLVVARLMGHSDPAMLARTYFREDASAMQEAMEKARGNT</sequence>